<dbReference type="Pfam" id="PF08808">
    <property type="entry name" value="RES"/>
    <property type="match status" value="1"/>
</dbReference>
<protein>
    <submittedName>
        <fullName evidence="2">RES domain-containing protein</fullName>
    </submittedName>
</protein>
<evidence type="ECO:0000313" key="2">
    <source>
        <dbReference type="EMBL" id="QJR04513.1"/>
    </source>
</evidence>
<dbReference type="InterPro" id="IPR014914">
    <property type="entry name" value="RES_dom"/>
</dbReference>
<evidence type="ECO:0000259" key="1">
    <source>
        <dbReference type="SMART" id="SM00953"/>
    </source>
</evidence>
<dbReference type="RefSeq" id="WP_069338987.1">
    <property type="nucleotide sequence ID" value="NZ_CP053021.1"/>
</dbReference>
<sequence length="159" mass="17804">MTGRKTDRVLTAYRIGDPDGVHPIYDSEGARLYPGRWNTPASPIIYTSEHYSTAMLEKLVHAGSVLPPNQHHIRITIPNGISYEIFQTAAHPGWDGKDEGLCKAFGQAWYAQRRSAILIVPSMPARVERNILINPLHPDAAGIAHDLPEPVWWDDRLYG</sequence>
<accession>A0A6M4GE43</accession>
<feature type="domain" description="RES" evidence="1">
    <location>
        <begin position="24"/>
        <end position="146"/>
    </location>
</feature>
<dbReference type="SMART" id="SM00953">
    <property type="entry name" value="RES"/>
    <property type="match status" value="1"/>
</dbReference>
<organism evidence="2 3">
    <name type="scientific">Sphingobium yanoikuyae</name>
    <name type="common">Sphingomonas yanoikuyae</name>
    <dbReference type="NCBI Taxonomy" id="13690"/>
    <lineage>
        <taxon>Bacteria</taxon>
        <taxon>Pseudomonadati</taxon>
        <taxon>Pseudomonadota</taxon>
        <taxon>Alphaproteobacteria</taxon>
        <taxon>Sphingomonadales</taxon>
        <taxon>Sphingomonadaceae</taxon>
        <taxon>Sphingobium</taxon>
    </lineage>
</organism>
<evidence type="ECO:0000313" key="3">
    <source>
        <dbReference type="Proteomes" id="UP000502611"/>
    </source>
</evidence>
<dbReference type="AlphaFoldDB" id="A0A6M4GE43"/>
<gene>
    <name evidence="2" type="ORF">HH800_21310</name>
</gene>
<reference evidence="2 3" key="1">
    <citation type="submission" date="2020-04" db="EMBL/GenBank/DDBJ databases">
        <title>The Whole Genome Analysis of High salt-tolerant Sphingobium yanoikuyae YC-XJ2 with Aryl organophosphorus flame retardants (aryl-OPFRs)-degrading capacity and characteristics of Related phosphotriesterase.</title>
        <authorList>
            <person name="Li X."/>
        </authorList>
    </citation>
    <scope>NUCLEOTIDE SEQUENCE [LARGE SCALE GENOMIC DNA]</scope>
    <source>
        <strain evidence="2 3">YC-XJ2</strain>
    </source>
</reference>
<dbReference type="EMBL" id="CP053021">
    <property type="protein sequence ID" value="QJR04513.1"/>
    <property type="molecule type" value="Genomic_DNA"/>
</dbReference>
<dbReference type="Proteomes" id="UP000502611">
    <property type="component" value="Chromosome"/>
</dbReference>
<name>A0A6M4GE43_SPHYA</name>
<proteinExistence type="predicted"/>